<evidence type="ECO:0000256" key="2">
    <source>
        <dbReference type="SAM" id="MobiDB-lite"/>
    </source>
</evidence>
<evidence type="ECO:0000256" key="1">
    <source>
        <dbReference type="ARBA" id="ARBA00007473"/>
    </source>
</evidence>
<protein>
    <recommendedName>
        <fullName evidence="3">Kri1-like C-terminal domain-containing protein</fullName>
    </recommendedName>
</protein>
<comment type="similarity">
    <text evidence="1">Belongs to the KRI1 family.</text>
</comment>
<evidence type="ECO:0000313" key="4">
    <source>
        <dbReference type="EMBL" id="KAK8933432.1"/>
    </source>
</evidence>
<proteinExistence type="inferred from homology"/>
<name>A0AAP0B8U3_9ASPA</name>
<feature type="compositionally biased region" description="Basic and acidic residues" evidence="2">
    <location>
        <begin position="93"/>
        <end position="109"/>
    </location>
</feature>
<dbReference type="InterPro" id="IPR024626">
    <property type="entry name" value="Kri1-like_C"/>
</dbReference>
<evidence type="ECO:0000313" key="5">
    <source>
        <dbReference type="Proteomes" id="UP001418222"/>
    </source>
</evidence>
<evidence type="ECO:0000259" key="3">
    <source>
        <dbReference type="Pfam" id="PF12936"/>
    </source>
</evidence>
<dbReference type="GO" id="GO:0000447">
    <property type="term" value="P:endonucleolytic cleavage in ITS1 to separate SSU-rRNA from 5.8S rRNA and LSU-rRNA from tricistronic rRNA transcript (SSU-rRNA, 5.8S rRNA, LSU-rRNA)"/>
    <property type="evidence" value="ECO:0007669"/>
    <property type="project" value="TreeGrafter"/>
</dbReference>
<feature type="region of interest" description="Disordered" evidence="2">
    <location>
        <begin position="48"/>
        <end position="70"/>
    </location>
</feature>
<feature type="region of interest" description="Disordered" evidence="2">
    <location>
        <begin position="605"/>
        <end position="627"/>
    </location>
</feature>
<dbReference type="GO" id="GO:0030686">
    <property type="term" value="C:90S preribosome"/>
    <property type="evidence" value="ECO:0007669"/>
    <property type="project" value="TreeGrafter"/>
</dbReference>
<feature type="region of interest" description="Disordered" evidence="2">
    <location>
        <begin position="265"/>
        <end position="304"/>
    </location>
</feature>
<feature type="compositionally biased region" description="Basic residues" evidence="2">
    <location>
        <begin position="285"/>
        <end position="295"/>
    </location>
</feature>
<feature type="compositionally biased region" description="Basic residues" evidence="2">
    <location>
        <begin position="576"/>
        <end position="586"/>
    </location>
</feature>
<dbReference type="EMBL" id="JBBWWQ010000013">
    <property type="protein sequence ID" value="KAK8933432.1"/>
    <property type="molecule type" value="Genomic_DNA"/>
</dbReference>
<feature type="region of interest" description="Disordered" evidence="2">
    <location>
        <begin position="540"/>
        <end position="587"/>
    </location>
</feature>
<dbReference type="Pfam" id="PF12936">
    <property type="entry name" value="Kri1_C"/>
    <property type="match status" value="1"/>
</dbReference>
<reference evidence="4 5" key="1">
    <citation type="journal article" date="2022" name="Nat. Plants">
        <title>Genomes of leafy and leafless Platanthera orchids illuminate the evolution of mycoheterotrophy.</title>
        <authorList>
            <person name="Li M.H."/>
            <person name="Liu K.W."/>
            <person name="Li Z."/>
            <person name="Lu H.C."/>
            <person name="Ye Q.L."/>
            <person name="Zhang D."/>
            <person name="Wang J.Y."/>
            <person name="Li Y.F."/>
            <person name="Zhong Z.M."/>
            <person name="Liu X."/>
            <person name="Yu X."/>
            <person name="Liu D.K."/>
            <person name="Tu X.D."/>
            <person name="Liu B."/>
            <person name="Hao Y."/>
            <person name="Liao X.Y."/>
            <person name="Jiang Y.T."/>
            <person name="Sun W.H."/>
            <person name="Chen J."/>
            <person name="Chen Y.Q."/>
            <person name="Ai Y."/>
            <person name="Zhai J.W."/>
            <person name="Wu S.S."/>
            <person name="Zhou Z."/>
            <person name="Hsiao Y.Y."/>
            <person name="Wu W.L."/>
            <person name="Chen Y.Y."/>
            <person name="Lin Y.F."/>
            <person name="Hsu J.L."/>
            <person name="Li C.Y."/>
            <person name="Wang Z.W."/>
            <person name="Zhao X."/>
            <person name="Zhong W.Y."/>
            <person name="Ma X.K."/>
            <person name="Ma L."/>
            <person name="Huang J."/>
            <person name="Chen G.Z."/>
            <person name="Huang M.Z."/>
            <person name="Huang L."/>
            <person name="Peng D.H."/>
            <person name="Luo Y.B."/>
            <person name="Zou S.Q."/>
            <person name="Chen S.P."/>
            <person name="Lan S."/>
            <person name="Tsai W.C."/>
            <person name="Van de Peer Y."/>
            <person name="Liu Z.J."/>
        </authorList>
    </citation>
    <scope>NUCLEOTIDE SEQUENCE [LARGE SCALE GENOMIC DNA]</scope>
    <source>
        <strain evidence="4">Lor287</strain>
    </source>
</reference>
<dbReference type="GO" id="GO:0005730">
    <property type="term" value="C:nucleolus"/>
    <property type="evidence" value="ECO:0007669"/>
    <property type="project" value="TreeGrafter"/>
</dbReference>
<dbReference type="PANTHER" id="PTHR14490">
    <property type="entry name" value="ZINC FINGER, ZZ TYPE"/>
    <property type="match status" value="1"/>
</dbReference>
<feature type="compositionally biased region" description="Acidic residues" evidence="2">
    <location>
        <begin position="52"/>
        <end position="70"/>
    </location>
</feature>
<feature type="compositionally biased region" description="Basic and acidic residues" evidence="2">
    <location>
        <begin position="265"/>
        <end position="274"/>
    </location>
</feature>
<dbReference type="Proteomes" id="UP001418222">
    <property type="component" value="Unassembled WGS sequence"/>
</dbReference>
<feature type="region of interest" description="Disordered" evidence="2">
    <location>
        <begin position="93"/>
        <end position="114"/>
    </location>
</feature>
<dbReference type="AlphaFoldDB" id="A0AAP0B8U3"/>
<dbReference type="Pfam" id="PF05178">
    <property type="entry name" value="Kri1"/>
    <property type="match status" value="1"/>
</dbReference>
<feature type="domain" description="Kri1-like C-terminal" evidence="3">
    <location>
        <begin position="453"/>
        <end position="532"/>
    </location>
</feature>
<dbReference type="InterPro" id="IPR018034">
    <property type="entry name" value="Kri1"/>
</dbReference>
<organism evidence="4 5">
    <name type="scientific">Platanthera zijinensis</name>
    <dbReference type="NCBI Taxonomy" id="2320716"/>
    <lineage>
        <taxon>Eukaryota</taxon>
        <taxon>Viridiplantae</taxon>
        <taxon>Streptophyta</taxon>
        <taxon>Embryophyta</taxon>
        <taxon>Tracheophyta</taxon>
        <taxon>Spermatophyta</taxon>
        <taxon>Magnoliopsida</taxon>
        <taxon>Liliopsida</taxon>
        <taxon>Asparagales</taxon>
        <taxon>Orchidaceae</taxon>
        <taxon>Orchidoideae</taxon>
        <taxon>Orchideae</taxon>
        <taxon>Orchidinae</taxon>
        <taxon>Platanthera</taxon>
    </lineage>
</organism>
<keyword evidence="5" id="KW-1185">Reference proteome</keyword>
<sequence>MGIVNLDDGYTDDSDSYKIEINEDFAKRFEHNKKREFLQRCKNLKKQGLISDSDDSDESSDESSGDDAVQDDLQFYDALVRVKKNDSTILQKDAKLFSSSEDHGDEPEKKKPKVAKKVKPLYLKDVNTRQLMEDGPEIEEELLKENPKMFNTEQVENLKAFFEAEKQGFGSAAADDDVIVEMKEMNTEDTEDDENVVKVQQKVDEFFGEDADLSDGEMFLKHYCLNKMWVDKEKDRMLVDDISFSDDEDELEKQERYEAEYNFRHEEGQDDRVLGHSRITDGSVRKRSSSRTTQRKSKEERMKQAEFERKEELKHLKNLKKKEIQEKLDKIRVNAGIGEGSVCNVDVTHLEGDFDPEEYDKAMKEMFDADYYNAEDADPDFGSDDGDDVKKPDFDKEDKLLGLTDGFNSVDTMDGFEGMRKILLKENEKVEEPSHLEGKRKRKQKIYLREKAELDKELEEYYRLDYEGTVGDLKTRFKYRSVSSNSYGLNTEEILMANDKDLNQYVSLKKIAPYREKEWEVTYHQKLKKNLILQGVKSDGKISSGKSRTGGIRNDADENKLPESNEVNRDGNVLSKRSRKRQKHAQLKLSTSRLIAYGMIPSKGKGDVGNCDCNRDRGGSSDRSSGITWKLVGARQMAETSEGKGIWNGSKDRLISS</sequence>
<gene>
    <name evidence="4" type="ORF">KSP39_PZI015414</name>
</gene>
<feature type="compositionally biased region" description="Basic and acidic residues" evidence="2">
    <location>
        <begin position="554"/>
        <end position="569"/>
    </location>
</feature>
<comment type="caution">
    <text evidence="4">The sequence shown here is derived from an EMBL/GenBank/DDBJ whole genome shotgun (WGS) entry which is preliminary data.</text>
</comment>
<accession>A0AAP0B8U3</accession>
<dbReference type="PANTHER" id="PTHR14490:SF5">
    <property type="entry name" value="PROTEIN KRI1 HOMOLOG"/>
    <property type="match status" value="1"/>
</dbReference>